<accession>A0A1F8EA77</accession>
<comment type="caution">
    <text evidence="1">The sequence shown here is derived from an EMBL/GenBank/DDBJ whole genome shotgun (WGS) entry which is preliminary data.</text>
</comment>
<dbReference type="AlphaFoldDB" id="A0A1F8EA77"/>
<proteinExistence type="predicted"/>
<organism evidence="1 2">
    <name type="scientific">Candidatus Yanofskybacteria bacterium RIFCSPHIGHO2_01_FULL_39_8b</name>
    <dbReference type="NCBI Taxonomy" id="1802659"/>
    <lineage>
        <taxon>Bacteria</taxon>
        <taxon>Candidatus Yanofskyibacteriota</taxon>
    </lineage>
</organism>
<evidence type="ECO:0000313" key="1">
    <source>
        <dbReference type="EMBL" id="OGM96875.1"/>
    </source>
</evidence>
<evidence type="ECO:0000313" key="2">
    <source>
        <dbReference type="Proteomes" id="UP000177594"/>
    </source>
</evidence>
<dbReference type="Proteomes" id="UP000177594">
    <property type="component" value="Unassembled WGS sequence"/>
</dbReference>
<sequence length="570" mass="65360">MGKKSYRLVFLAIFLFLIPYYFIWADTLGLQHTFFVNQKFDKYERTQLSATLKQITGKLYLYVEDNYWNTLNSSSRAILVNNMLSLANEFENNIYLKEVQLWGSEPNPGVDGDPKLTILFEELVENNGGYFDTSNGYLRQQAEKSNQREMVVVNVETVLGDVGLAKTFLAHEFQHLISFNQKDLTRNIPEEVWLNELRSEYSVSHVGYNNTYAKSNLERRVAEFLESPSDSLTEWPNKTFDYAMVTLFGEYLVEQYGTAILTDTIHSSLIGIDSLNQYFQSKGVYERFVDIFMNWMAAAYFNDSSRESKLGYLRFDLKKIKVAPQQKVFLSESFKEYSLAQAITDWQPVWFEFNLGNLGGNISNSIRLDLKGNFNEKFYASYMAFFNTGSVQLGRIEFVGGKAVANILNSSDGLNRVVVMTTKGTKVSDFGASEQAGLLSVRASIVETKKAEASIIKDGSLIRKRGEKEIYVIWGKYKRYLMPGVISLYGHLNVANAIEIELEVFNSYTTSNYIKYLNDEKVYAVWPEGSKHWLNITPQQWDASGRDWGAIFTINDLEVNYYKTGEDIIR</sequence>
<gene>
    <name evidence="1" type="ORF">A2817_01045</name>
</gene>
<name>A0A1F8EA77_9BACT</name>
<reference evidence="1 2" key="1">
    <citation type="journal article" date="2016" name="Nat. Commun.">
        <title>Thousands of microbial genomes shed light on interconnected biogeochemical processes in an aquifer system.</title>
        <authorList>
            <person name="Anantharaman K."/>
            <person name="Brown C.T."/>
            <person name="Hug L.A."/>
            <person name="Sharon I."/>
            <person name="Castelle C.J."/>
            <person name="Probst A.J."/>
            <person name="Thomas B.C."/>
            <person name="Singh A."/>
            <person name="Wilkins M.J."/>
            <person name="Karaoz U."/>
            <person name="Brodie E.L."/>
            <person name="Williams K.H."/>
            <person name="Hubbard S.S."/>
            <person name="Banfield J.F."/>
        </authorList>
    </citation>
    <scope>NUCLEOTIDE SEQUENCE [LARGE SCALE GENOMIC DNA]</scope>
</reference>
<dbReference type="EMBL" id="MGIZ01000064">
    <property type="protein sequence ID" value="OGM96875.1"/>
    <property type="molecule type" value="Genomic_DNA"/>
</dbReference>
<protein>
    <submittedName>
        <fullName evidence="1">Uncharacterized protein</fullName>
    </submittedName>
</protein>